<dbReference type="AlphaFoldDB" id="F0H9P8"/>
<reference evidence="1 2" key="1">
    <citation type="submission" date="2011-02" db="EMBL/GenBank/DDBJ databases">
        <authorList>
            <person name="Durkin A.S."/>
            <person name="Madupu R."/>
            <person name="Torralba M."/>
            <person name="Gillis M."/>
            <person name="Methe B."/>
            <person name="Sutton G."/>
            <person name="Nelson K.E."/>
        </authorList>
    </citation>
    <scope>NUCLEOTIDE SEQUENCE [LARGE SCALE GENOMIC DNA]</scope>
    <source>
        <strain evidence="1 2">CRIS 18C-A</strain>
    </source>
</reference>
<sequence length="46" mass="5322">MFSLYGYLFHPFRCFTVSSFYRRLSTKKRPCSLMGGTVSLSVSCFI</sequence>
<evidence type="ECO:0000313" key="1">
    <source>
        <dbReference type="EMBL" id="EGC85495.1"/>
    </source>
</evidence>
<protein>
    <submittedName>
        <fullName evidence="1">Uncharacterized protein</fullName>
    </submittedName>
</protein>
<name>F0H9P8_9BACT</name>
<proteinExistence type="predicted"/>
<dbReference type="EMBL" id="AEXO01000098">
    <property type="protein sequence ID" value="EGC85495.1"/>
    <property type="molecule type" value="Genomic_DNA"/>
</dbReference>
<evidence type="ECO:0000313" key="2">
    <source>
        <dbReference type="Proteomes" id="UP000003155"/>
    </source>
</evidence>
<keyword evidence="2" id="KW-1185">Reference proteome</keyword>
<gene>
    <name evidence="1" type="ORF">HMPREF9303_0999</name>
</gene>
<comment type="caution">
    <text evidence="1">The sequence shown here is derived from an EMBL/GenBank/DDBJ whole genome shotgun (WGS) entry which is preliminary data.</text>
</comment>
<accession>F0H9P8</accession>
<dbReference type="Proteomes" id="UP000003155">
    <property type="component" value="Unassembled WGS sequence"/>
</dbReference>
<organism evidence="1 2">
    <name type="scientific">Prevotella denticola CRIS 18C-A</name>
    <dbReference type="NCBI Taxonomy" id="944557"/>
    <lineage>
        <taxon>Bacteria</taxon>
        <taxon>Pseudomonadati</taxon>
        <taxon>Bacteroidota</taxon>
        <taxon>Bacteroidia</taxon>
        <taxon>Bacteroidales</taxon>
        <taxon>Prevotellaceae</taxon>
        <taxon>Prevotella</taxon>
    </lineage>
</organism>